<reference evidence="4 5" key="1">
    <citation type="submission" date="2018-03" db="EMBL/GenBank/DDBJ databases">
        <title>Phenotypic and genomic properties of Cyclonatronum proteinivorum gen. nov., sp. nov., a haloalkaliphilic bacteroidete from soda lakes possessing Na+-translocating rhodopsin.</title>
        <authorList>
            <person name="Toshchakov S.V."/>
            <person name="Korzhenkov A."/>
            <person name="Samarov N.I."/>
            <person name="Kublanov I.V."/>
            <person name="Muntyan M.S."/>
            <person name="Sorokin D.Y."/>
        </authorList>
    </citation>
    <scope>NUCLEOTIDE SEQUENCE [LARGE SCALE GENOMIC DNA]</scope>
    <source>
        <strain evidence="4 5">Omega</strain>
    </source>
</reference>
<dbReference type="InterPro" id="IPR020084">
    <property type="entry name" value="NUDIX_hydrolase_CS"/>
</dbReference>
<organism evidence="4 5">
    <name type="scientific">Cyclonatronum proteinivorum</name>
    <dbReference type="NCBI Taxonomy" id="1457365"/>
    <lineage>
        <taxon>Bacteria</taxon>
        <taxon>Pseudomonadati</taxon>
        <taxon>Balneolota</taxon>
        <taxon>Balneolia</taxon>
        <taxon>Balneolales</taxon>
        <taxon>Cyclonatronaceae</taxon>
        <taxon>Cyclonatronum</taxon>
    </lineage>
</organism>
<evidence type="ECO:0000313" key="4">
    <source>
        <dbReference type="EMBL" id="AXJ00033.1"/>
    </source>
</evidence>
<name>A0A345UHT1_9BACT</name>
<feature type="domain" description="Nudix hydrolase" evidence="3">
    <location>
        <begin position="7"/>
        <end position="138"/>
    </location>
</feature>
<dbReference type="InterPro" id="IPR015797">
    <property type="entry name" value="NUDIX_hydrolase-like_dom_sf"/>
</dbReference>
<dbReference type="PANTHER" id="PTHR21340">
    <property type="entry name" value="DIADENOSINE 5,5-P1,P4-TETRAPHOSPHATE PYROPHOSPHOHYDROLASE MUTT"/>
    <property type="match status" value="1"/>
</dbReference>
<comment type="similarity">
    <text evidence="2">Belongs to the Nudix hydrolase family.</text>
</comment>
<evidence type="ECO:0000256" key="1">
    <source>
        <dbReference type="ARBA" id="ARBA00022801"/>
    </source>
</evidence>
<dbReference type="Pfam" id="PF00293">
    <property type="entry name" value="NUDIX"/>
    <property type="match status" value="1"/>
</dbReference>
<dbReference type="GO" id="GO:0006167">
    <property type="term" value="P:AMP biosynthetic process"/>
    <property type="evidence" value="ECO:0007669"/>
    <property type="project" value="TreeGrafter"/>
</dbReference>
<dbReference type="GO" id="GO:0004081">
    <property type="term" value="F:bis(5'-nucleosyl)-tetraphosphatase (asymmetrical) activity"/>
    <property type="evidence" value="ECO:0007669"/>
    <property type="project" value="TreeGrafter"/>
</dbReference>
<gene>
    <name evidence="4" type="ORF">CYPRO_0750</name>
</gene>
<dbReference type="Proteomes" id="UP000254808">
    <property type="component" value="Chromosome"/>
</dbReference>
<dbReference type="InterPro" id="IPR051325">
    <property type="entry name" value="Nudix_hydrolase_domain"/>
</dbReference>
<dbReference type="PROSITE" id="PS51462">
    <property type="entry name" value="NUDIX"/>
    <property type="match status" value="1"/>
</dbReference>
<keyword evidence="1 2" id="KW-0378">Hydrolase</keyword>
<sequence>MSETDYKPVTAAGGVLFKEIAGEPQVLMIYRNGFWDLPKGKLDAGESIPECAIREVAEETGCPLPEIVTELGTTYHSYTDKWGDFAKTTWWYAMQTDARKFTPQTEEGITKVCWIETDRALEIAGFDNLKDILLRFKSWYQHTRTQQH</sequence>
<dbReference type="SUPFAM" id="SSF55811">
    <property type="entry name" value="Nudix"/>
    <property type="match status" value="1"/>
</dbReference>
<dbReference type="AlphaFoldDB" id="A0A345UHT1"/>
<dbReference type="InterPro" id="IPR000086">
    <property type="entry name" value="NUDIX_hydrolase_dom"/>
</dbReference>
<dbReference type="EMBL" id="CP027806">
    <property type="protein sequence ID" value="AXJ00033.1"/>
    <property type="molecule type" value="Genomic_DNA"/>
</dbReference>
<dbReference type="OrthoDB" id="9816289at2"/>
<dbReference type="GO" id="GO:0006754">
    <property type="term" value="P:ATP biosynthetic process"/>
    <property type="evidence" value="ECO:0007669"/>
    <property type="project" value="TreeGrafter"/>
</dbReference>
<dbReference type="KEGG" id="cprv:CYPRO_0750"/>
<proteinExistence type="inferred from homology"/>
<dbReference type="PROSITE" id="PS00893">
    <property type="entry name" value="NUDIX_BOX"/>
    <property type="match status" value="1"/>
</dbReference>
<dbReference type="Gene3D" id="3.90.79.10">
    <property type="entry name" value="Nucleoside Triphosphate Pyrophosphohydrolase"/>
    <property type="match status" value="1"/>
</dbReference>
<evidence type="ECO:0000256" key="2">
    <source>
        <dbReference type="RuleBase" id="RU003476"/>
    </source>
</evidence>
<evidence type="ECO:0000259" key="3">
    <source>
        <dbReference type="PROSITE" id="PS51462"/>
    </source>
</evidence>
<protein>
    <submittedName>
        <fullName evidence="4">8-oxo-dGTP pyrophosphatase MutT, NUDIX family</fullName>
    </submittedName>
</protein>
<dbReference type="InterPro" id="IPR020476">
    <property type="entry name" value="Nudix_hydrolase"/>
</dbReference>
<dbReference type="PANTHER" id="PTHR21340:SF0">
    <property type="entry name" value="BIS(5'-NUCLEOSYL)-TETRAPHOSPHATASE [ASYMMETRICAL]"/>
    <property type="match status" value="1"/>
</dbReference>
<accession>A0A345UHT1</accession>
<evidence type="ECO:0000313" key="5">
    <source>
        <dbReference type="Proteomes" id="UP000254808"/>
    </source>
</evidence>
<keyword evidence="5" id="KW-1185">Reference proteome</keyword>
<dbReference type="RefSeq" id="WP_114983345.1">
    <property type="nucleotide sequence ID" value="NZ_CP027806.1"/>
</dbReference>
<dbReference type="PRINTS" id="PR00502">
    <property type="entry name" value="NUDIXFAMILY"/>
</dbReference>
<dbReference type="CDD" id="cd03673">
    <property type="entry name" value="NUDIX_Ap6A_hydrolase"/>
    <property type="match status" value="1"/>
</dbReference>